<feature type="non-terminal residue" evidence="7">
    <location>
        <position position="1"/>
    </location>
</feature>
<name>A0ABU9G912_9GAMM</name>
<evidence type="ECO:0008006" key="9">
    <source>
        <dbReference type="Google" id="ProtNLM"/>
    </source>
</evidence>
<keyword evidence="3" id="KW-0067">ATP-binding</keyword>
<keyword evidence="2" id="KW-0547">Nucleotide-binding</keyword>
<organism evidence="7 8">
    <name type="scientific">Marinomonas arenicola</name>
    <dbReference type="NCBI Taxonomy" id="569601"/>
    <lineage>
        <taxon>Bacteria</taxon>
        <taxon>Pseudomonadati</taxon>
        <taxon>Pseudomonadota</taxon>
        <taxon>Gammaproteobacteria</taxon>
        <taxon>Oceanospirillales</taxon>
        <taxon>Oceanospirillaceae</taxon>
        <taxon>Marinomonas</taxon>
    </lineage>
</organism>
<evidence type="ECO:0000256" key="4">
    <source>
        <dbReference type="ARBA" id="ARBA00022917"/>
    </source>
</evidence>
<evidence type="ECO:0000256" key="3">
    <source>
        <dbReference type="ARBA" id="ARBA00022840"/>
    </source>
</evidence>
<dbReference type="PANTHER" id="PTHR42765">
    <property type="entry name" value="SOLEUCYL-TRNA SYNTHETASE"/>
    <property type="match status" value="1"/>
</dbReference>
<keyword evidence="5" id="KW-0030">Aminoacyl-tRNA synthetase</keyword>
<accession>A0ABU9G912</accession>
<keyword evidence="1" id="KW-0436">Ligase</keyword>
<evidence type="ECO:0000256" key="2">
    <source>
        <dbReference type="ARBA" id="ARBA00022741"/>
    </source>
</evidence>
<evidence type="ECO:0000313" key="8">
    <source>
        <dbReference type="Proteomes" id="UP001379949"/>
    </source>
</evidence>
<gene>
    <name evidence="7" type="ORF">V6242_17685</name>
</gene>
<sequence length="84" mass="8908">VLYHPFLERDIPVIVGEHVTTEACTGCVHTAPDHGVDDFKVGRENGIGTINLVQVNGVYSAAAGEFAGLDVYKVDGGVLEALNR</sequence>
<keyword evidence="8" id="KW-1185">Reference proteome</keyword>
<dbReference type="RefSeq" id="WP_341568205.1">
    <property type="nucleotide sequence ID" value="NZ_JBAKAR010000076.1"/>
</dbReference>
<dbReference type="SUPFAM" id="SSF50677">
    <property type="entry name" value="ValRS/IleRS/LeuRS editing domain"/>
    <property type="match status" value="1"/>
</dbReference>
<keyword evidence="4" id="KW-0648">Protein biosynthesis</keyword>
<comment type="caution">
    <text evidence="7">The sequence shown here is derived from an EMBL/GenBank/DDBJ whole genome shotgun (WGS) entry which is preliminary data.</text>
</comment>
<evidence type="ECO:0000313" key="7">
    <source>
        <dbReference type="EMBL" id="MEL0614978.1"/>
    </source>
</evidence>
<dbReference type="EMBL" id="JBAKAR010000076">
    <property type="protein sequence ID" value="MEL0614978.1"/>
    <property type="molecule type" value="Genomic_DNA"/>
</dbReference>
<reference evidence="7 8" key="1">
    <citation type="submission" date="2024-02" db="EMBL/GenBank/DDBJ databases">
        <title>Bacteria isolated from the canopy kelp, Nereocystis luetkeana.</title>
        <authorList>
            <person name="Pfister C.A."/>
            <person name="Younker I.T."/>
            <person name="Light S.H."/>
        </authorList>
    </citation>
    <scope>NUCLEOTIDE SEQUENCE [LARGE SCALE GENOMIC DNA]</scope>
    <source>
        <strain evidence="7 8">TI.4.07</strain>
    </source>
</reference>
<dbReference type="Gene3D" id="3.90.740.10">
    <property type="entry name" value="Valyl/Leucyl/Isoleucyl-tRNA synthetase, editing domain"/>
    <property type="match status" value="1"/>
</dbReference>
<evidence type="ECO:0000256" key="6">
    <source>
        <dbReference type="ARBA" id="ARBA00048359"/>
    </source>
</evidence>
<comment type="catalytic activity">
    <reaction evidence="6">
        <text>tRNA(Ile) + L-isoleucine + ATP = L-isoleucyl-tRNA(Ile) + AMP + diphosphate</text>
        <dbReference type="Rhea" id="RHEA:11060"/>
        <dbReference type="Rhea" id="RHEA-COMP:9666"/>
        <dbReference type="Rhea" id="RHEA-COMP:9695"/>
        <dbReference type="ChEBI" id="CHEBI:30616"/>
        <dbReference type="ChEBI" id="CHEBI:33019"/>
        <dbReference type="ChEBI" id="CHEBI:58045"/>
        <dbReference type="ChEBI" id="CHEBI:78442"/>
        <dbReference type="ChEBI" id="CHEBI:78528"/>
        <dbReference type="ChEBI" id="CHEBI:456215"/>
        <dbReference type="EC" id="6.1.1.5"/>
    </reaction>
</comment>
<dbReference type="InterPro" id="IPR009008">
    <property type="entry name" value="Val/Leu/Ile-tRNA-synth_edit"/>
</dbReference>
<dbReference type="Proteomes" id="UP001379949">
    <property type="component" value="Unassembled WGS sequence"/>
</dbReference>
<proteinExistence type="predicted"/>
<evidence type="ECO:0000256" key="1">
    <source>
        <dbReference type="ARBA" id="ARBA00022598"/>
    </source>
</evidence>
<dbReference type="PANTHER" id="PTHR42765:SF1">
    <property type="entry name" value="ISOLEUCINE--TRNA LIGASE, MITOCHONDRIAL"/>
    <property type="match status" value="1"/>
</dbReference>
<feature type="non-terminal residue" evidence="7">
    <location>
        <position position="84"/>
    </location>
</feature>
<evidence type="ECO:0000256" key="5">
    <source>
        <dbReference type="ARBA" id="ARBA00023146"/>
    </source>
</evidence>
<protein>
    <recommendedName>
        <fullName evidence="9">Aminoacyl-tRNA synthetase class Ia domain-containing protein</fullName>
    </recommendedName>
</protein>
<dbReference type="InterPro" id="IPR050081">
    <property type="entry name" value="Ile-tRNA_ligase"/>
</dbReference>